<dbReference type="AlphaFoldDB" id="A0A2U3TGX9"/>
<dbReference type="EMBL" id="CP028519">
    <property type="protein sequence ID" value="AVY92650.1"/>
    <property type="molecule type" value="Genomic_DNA"/>
</dbReference>
<sequence length="148" mass="15955">MDLFKNSECYTMKFIGTAPNQIVASGGFSDTMGSFFGTVSNVTIGMPESPTTRRINDISFFGARAFFKEYEIEAGQPLTLNSGIVDPHASCQVAASFIPQPGKDYEAFFQIRGSACVLQTGEIVMTPDGTDLAVIAGLKRAFICSENK</sequence>
<evidence type="ECO:0000313" key="2">
    <source>
        <dbReference type="Proteomes" id="UP000244173"/>
    </source>
</evidence>
<gene>
    <name evidence="1" type="ORF">DAI18_00260</name>
</gene>
<accession>A0A2U3TGX9</accession>
<reference evidence="1 2" key="1">
    <citation type="submission" date="2018-04" db="EMBL/GenBank/DDBJ databases">
        <title>Denitrifier Microvirgula.</title>
        <authorList>
            <person name="Anderson E."/>
            <person name="Jang J."/>
            <person name="Ishii S."/>
        </authorList>
    </citation>
    <scope>NUCLEOTIDE SEQUENCE [LARGE SCALE GENOMIC DNA]</scope>
    <source>
        <strain evidence="1 2">BE2.4</strain>
    </source>
</reference>
<dbReference type="Proteomes" id="UP000244173">
    <property type="component" value="Chromosome"/>
</dbReference>
<dbReference type="KEGG" id="maer:DAI18_00260"/>
<evidence type="ECO:0000313" key="1">
    <source>
        <dbReference type="EMBL" id="AVY92650.1"/>
    </source>
</evidence>
<protein>
    <submittedName>
        <fullName evidence="1">Uncharacterized protein</fullName>
    </submittedName>
</protein>
<organism evidence="1 2">
    <name type="scientific">Microvirgula aerodenitrificans</name>
    <dbReference type="NCBI Taxonomy" id="57480"/>
    <lineage>
        <taxon>Bacteria</taxon>
        <taxon>Pseudomonadati</taxon>
        <taxon>Pseudomonadota</taxon>
        <taxon>Betaproteobacteria</taxon>
        <taxon>Neisseriales</taxon>
        <taxon>Aquaspirillaceae</taxon>
        <taxon>Microvirgula</taxon>
    </lineage>
</organism>
<name>A0A2U3TGX9_9NEIS</name>
<keyword evidence="2" id="KW-1185">Reference proteome</keyword>
<proteinExistence type="predicted"/>